<keyword evidence="4 11" id="KW-0808">Transferase</keyword>
<evidence type="ECO:0000256" key="6">
    <source>
        <dbReference type="ARBA" id="ARBA00022705"/>
    </source>
</evidence>
<sequence length="343" mass="40024">MSHREPNKEGDEEDCLRKLLRDYYKGLEVELPEDFILREFAFQKFKTKTFVRHLTFQSLAQVKEYLIKETPYNAYYSIALYRDPAAERMEDKSLIYAELFFDIDSDHLPGCKPVTYTLLEGLELDYVSPECVEAGKHEQLKLLDVLKEYFGFSKDEIRMYFTGNRGFHTIVKPKDEDWLKLNSTQRRELVNFLKLFEAEKLIDRKKGRSTVRVTALRRRIVETFEKSRVGSGDEREFIQLCKVYVDELVTPDVTKLARIPKTINGKSGLPSITFSSEAELHKFKFNQSLSPFKGEFVVKSLYTSREAIKVFDTEVYLLRNQKLLMPAPVAVYLALNNVVELIC</sequence>
<dbReference type="Gene3D" id="3.90.920.10">
    <property type="entry name" value="DNA primase, PRIM domain"/>
    <property type="match status" value="1"/>
</dbReference>
<evidence type="ECO:0000256" key="5">
    <source>
        <dbReference type="ARBA" id="ARBA00022695"/>
    </source>
</evidence>
<gene>
    <name evidence="11" type="primary">priS</name>
    <name evidence="14" type="ORF">B7O98_06085</name>
</gene>
<keyword evidence="8 11" id="KW-0460">Magnesium</keyword>
<feature type="active site" evidence="11">
    <location>
        <position position="104"/>
    </location>
</feature>
<keyword evidence="2 11" id="KW-0240">DNA-directed RNA polymerase</keyword>
<dbReference type="GO" id="GO:0000428">
    <property type="term" value="C:DNA-directed RNA polymerase complex"/>
    <property type="evidence" value="ECO:0007669"/>
    <property type="project" value="UniProtKB-KW"/>
</dbReference>
<keyword evidence="9 11" id="KW-0804">Transcription</keyword>
<dbReference type="EC" id="2.7.7.-" evidence="11"/>
<evidence type="ECO:0000256" key="9">
    <source>
        <dbReference type="ARBA" id="ARBA00023163"/>
    </source>
</evidence>
<dbReference type="PANTHER" id="PTHR10536">
    <property type="entry name" value="DNA PRIMASE SMALL SUBUNIT"/>
    <property type="match status" value="1"/>
</dbReference>
<dbReference type="GO" id="GO:0006269">
    <property type="term" value="P:DNA replication, synthesis of primer"/>
    <property type="evidence" value="ECO:0007669"/>
    <property type="project" value="UniProtKB-UniRule"/>
</dbReference>
<feature type="active site" evidence="11">
    <location>
        <position position="246"/>
    </location>
</feature>
<comment type="similarity">
    <text evidence="1 11 12">Belongs to the eukaryotic-type primase small subunit family.</text>
</comment>
<keyword evidence="3 11" id="KW-0639">Primosome</keyword>
<evidence type="ECO:0000313" key="14">
    <source>
        <dbReference type="EMBL" id="PUA32236.1"/>
    </source>
</evidence>
<dbReference type="InterPro" id="IPR023639">
    <property type="entry name" value="DNA_primase_ssu_PriS"/>
</dbReference>
<dbReference type="Pfam" id="PF01896">
    <property type="entry name" value="DNA_primase_S"/>
    <property type="match status" value="1"/>
</dbReference>
<proteinExistence type="inferred from homology"/>
<name>A0A2R7Y3V3_9CREN</name>
<evidence type="ECO:0000256" key="11">
    <source>
        <dbReference type="HAMAP-Rule" id="MF_00700"/>
    </source>
</evidence>
<dbReference type="InterPro" id="IPR002755">
    <property type="entry name" value="DNA_primase_S"/>
</dbReference>
<dbReference type="HAMAP" id="MF_00700">
    <property type="entry name" value="DNA_primase_sml_arc"/>
    <property type="match status" value="1"/>
</dbReference>
<dbReference type="GO" id="GO:0003899">
    <property type="term" value="F:DNA-directed RNA polymerase activity"/>
    <property type="evidence" value="ECO:0007669"/>
    <property type="project" value="UniProtKB-UniRule"/>
</dbReference>
<keyword evidence="10 11" id="KW-0464">Manganese</keyword>
<evidence type="ECO:0000256" key="13">
    <source>
        <dbReference type="RuleBase" id="RU004224"/>
    </source>
</evidence>
<evidence type="ECO:0000256" key="12">
    <source>
        <dbReference type="RuleBase" id="RU003514"/>
    </source>
</evidence>
<evidence type="ECO:0000256" key="3">
    <source>
        <dbReference type="ARBA" id="ARBA00022515"/>
    </source>
</evidence>
<comment type="function">
    <text evidence="11">Catalytic subunit of DNA primase, an RNA polymerase that catalyzes the synthesis of short RNA molecules used as primers for DNA polymerase during DNA replication. The small subunit contains the primase catalytic core and has DNA synthesis activity on its own. Binding to the large subunit stabilizes and modulates the activity, increasing the rate of DNA synthesis while decreasing the length of the DNA fragments, and conferring RNA synthesis capability. The DNA polymerase activity may enable DNA primase to also catalyze primer extension after primer synthesis. May also play a role in DNA repair.</text>
</comment>
<feature type="active site" evidence="11">
    <location>
        <position position="102"/>
    </location>
</feature>
<keyword evidence="5 11" id="KW-0548">Nucleotidyltransferase</keyword>
<evidence type="ECO:0000256" key="1">
    <source>
        <dbReference type="ARBA" id="ARBA00009762"/>
    </source>
</evidence>
<comment type="cofactor">
    <cofactor evidence="11">
        <name>Mg(2+)</name>
        <dbReference type="ChEBI" id="CHEBI:18420"/>
    </cofactor>
    <cofactor evidence="11">
        <name>Mn(2+)</name>
        <dbReference type="ChEBI" id="CHEBI:29035"/>
    </cofactor>
</comment>
<accession>A0A2R7Y3V3</accession>
<evidence type="ECO:0000256" key="10">
    <source>
        <dbReference type="ARBA" id="ARBA00023211"/>
    </source>
</evidence>
<reference evidence="14 15" key="1">
    <citation type="journal article" date="2018" name="Syst. Appl. Microbiol.">
        <title>A new symbiotic nanoarchaeote (Candidatus Nanoclepta minutus) and its host (Zestosphaera tikiterensis gen. nov., sp. nov.) from a New Zealand hot spring.</title>
        <authorList>
            <person name="St John E."/>
            <person name="Liu Y."/>
            <person name="Podar M."/>
            <person name="Stott M.B."/>
            <person name="Meneghin J."/>
            <person name="Chen Z."/>
            <person name="Lagutin K."/>
            <person name="Mitchell K."/>
            <person name="Reysenbach A.L."/>
        </authorList>
    </citation>
    <scope>NUCLEOTIDE SEQUENCE [LARGE SCALE GENOMIC DNA]</scope>
    <source>
        <strain evidence="14">NZ3</strain>
    </source>
</reference>
<protein>
    <recommendedName>
        <fullName evidence="11">DNA primase small subunit PriS</fullName>
        <ecNumber evidence="11">2.7.7.-</ecNumber>
    </recommendedName>
</protein>
<evidence type="ECO:0000256" key="2">
    <source>
        <dbReference type="ARBA" id="ARBA00022478"/>
    </source>
</evidence>
<keyword evidence="7 11" id="KW-0479">Metal-binding</keyword>
<keyword evidence="6 11" id="KW-0235">DNA replication</keyword>
<evidence type="ECO:0000256" key="4">
    <source>
        <dbReference type="ARBA" id="ARBA00022679"/>
    </source>
</evidence>
<dbReference type="AlphaFoldDB" id="A0A2R7Y3V3"/>
<evidence type="ECO:0000313" key="15">
    <source>
        <dbReference type="Proteomes" id="UP000244093"/>
    </source>
</evidence>
<dbReference type="GO" id="GO:0046872">
    <property type="term" value="F:metal ion binding"/>
    <property type="evidence" value="ECO:0007669"/>
    <property type="project" value="UniProtKB-KW"/>
</dbReference>
<evidence type="ECO:0000256" key="7">
    <source>
        <dbReference type="ARBA" id="ARBA00022723"/>
    </source>
</evidence>
<dbReference type="GO" id="GO:1990077">
    <property type="term" value="C:primosome complex"/>
    <property type="evidence" value="ECO:0007669"/>
    <property type="project" value="UniProtKB-KW"/>
</dbReference>
<comment type="caution">
    <text evidence="14">The sequence shown here is derived from an EMBL/GenBank/DDBJ whole genome shotgun (WGS) entry which is preliminary data.</text>
</comment>
<comment type="function">
    <text evidence="13">RNA polymerase that catalyzes the synthesis of short RNA molecules used as primers for DNA polymerase during DNA replication.</text>
</comment>
<comment type="subunit">
    <text evidence="11">Heterodimer of a small subunit (PriS) and a large subunit (PriL).</text>
</comment>
<dbReference type="SUPFAM" id="SSF56747">
    <property type="entry name" value="Prim-pol domain"/>
    <property type="match status" value="1"/>
</dbReference>
<organism evidence="14 15">
    <name type="scientific">Zestosphaera tikiterensis</name>
    <dbReference type="NCBI Taxonomy" id="1973259"/>
    <lineage>
        <taxon>Archaea</taxon>
        <taxon>Thermoproteota</taxon>
        <taxon>Thermoprotei</taxon>
        <taxon>Desulfurococcales</taxon>
        <taxon>Desulfurococcaceae</taxon>
        <taxon>Zestosphaera</taxon>
    </lineage>
</organism>
<evidence type="ECO:0000256" key="8">
    <source>
        <dbReference type="ARBA" id="ARBA00022842"/>
    </source>
</evidence>
<dbReference type="Proteomes" id="UP000244093">
    <property type="component" value="Unassembled WGS sequence"/>
</dbReference>
<dbReference type="EMBL" id="NBVN01000004">
    <property type="protein sequence ID" value="PUA32236.1"/>
    <property type="molecule type" value="Genomic_DNA"/>
</dbReference>